<reference evidence="2 3" key="1">
    <citation type="submission" date="2020-02" db="EMBL/GenBank/DDBJ databases">
        <title>Genome sequences of Thiorhodococcus mannitoliphagus and Thiorhodococcus minor, purple sulfur photosynthetic bacteria in the gammaproteobacterial family, Chromatiaceae.</title>
        <authorList>
            <person name="Aviles F.A."/>
            <person name="Meyer T.E."/>
            <person name="Kyndt J.A."/>
        </authorList>
    </citation>
    <scope>NUCLEOTIDE SEQUENCE [LARGE SCALE GENOMIC DNA]</scope>
    <source>
        <strain evidence="2 3">DSM 11518</strain>
    </source>
</reference>
<comment type="caution">
    <text evidence="2">The sequence shown here is derived from an EMBL/GenBank/DDBJ whole genome shotgun (WGS) entry which is preliminary data.</text>
</comment>
<evidence type="ECO:0000313" key="2">
    <source>
        <dbReference type="EMBL" id="NEV65483.1"/>
    </source>
</evidence>
<dbReference type="EMBL" id="JAAIJQ010000363">
    <property type="protein sequence ID" value="NEV65483.1"/>
    <property type="molecule type" value="Genomic_DNA"/>
</dbReference>
<feature type="non-terminal residue" evidence="2">
    <location>
        <position position="104"/>
    </location>
</feature>
<dbReference type="Pfam" id="PF13401">
    <property type="entry name" value="AAA_22"/>
    <property type="match status" value="1"/>
</dbReference>
<name>A0A6M0K8W3_9GAMM</name>
<accession>A0A6M0K8W3</accession>
<dbReference type="InterPro" id="IPR027417">
    <property type="entry name" value="P-loop_NTPase"/>
</dbReference>
<organism evidence="2 3">
    <name type="scientific">Thiorhodococcus minor</name>
    <dbReference type="NCBI Taxonomy" id="57489"/>
    <lineage>
        <taxon>Bacteria</taxon>
        <taxon>Pseudomonadati</taxon>
        <taxon>Pseudomonadota</taxon>
        <taxon>Gammaproteobacteria</taxon>
        <taxon>Chromatiales</taxon>
        <taxon>Chromatiaceae</taxon>
        <taxon>Thiorhodococcus</taxon>
    </lineage>
</organism>
<proteinExistence type="predicted"/>
<dbReference type="RefSeq" id="WP_164456766.1">
    <property type="nucleotide sequence ID" value="NZ_JAAIJQ010000363.1"/>
</dbReference>
<dbReference type="Proteomes" id="UP000483379">
    <property type="component" value="Unassembled WGS sequence"/>
</dbReference>
<evidence type="ECO:0000259" key="1">
    <source>
        <dbReference type="Pfam" id="PF13401"/>
    </source>
</evidence>
<dbReference type="SUPFAM" id="SSF52540">
    <property type="entry name" value="P-loop containing nucleoside triphosphate hydrolases"/>
    <property type="match status" value="1"/>
</dbReference>
<keyword evidence="3" id="KW-1185">Reference proteome</keyword>
<gene>
    <name evidence="2" type="ORF">G3446_27340</name>
</gene>
<protein>
    <submittedName>
        <fullName evidence="2">AAA family ATPase</fullName>
    </submittedName>
</protein>
<dbReference type="AlphaFoldDB" id="A0A6M0K8W3"/>
<feature type="domain" description="ORC1/DEAH AAA+ ATPase" evidence="1">
    <location>
        <begin position="45"/>
        <end position="103"/>
    </location>
</feature>
<dbReference type="InterPro" id="IPR049945">
    <property type="entry name" value="AAA_22"/>
</dbReference>
<sequence>MNSRLLALYGLKWHPFSSELPIEALYVPPRVEQFLWRIEQAQIREGGFAMVHGEPGSGKSVVLRLLAERLAQLPDLTVGAIDHPQSNLADFYRELGELFAVPLR</sequence>
<dbReference type="GO" id="GO:0016887">
    <property type="term" value="F:ATP hydrolysis activity"/>
    <property type="evidence" value="ECO:0007669"/>
    <property type="project" value="InterPro"/>
</dbReference>
<evidence type="ECO:0000313" key="3">
    <source>
        <dbReference type="Proteomes" id="UP000483379"/>
    </source>
</evidence>